<accession>A0ACC2MTI5</accession>
<dbReference type="Proteomes" id="UP001234297">
    <property type="component" value="Chromosome 1"/>
</dbReference>
<evidence type="ECO:0000313" key="1">
    <source>
        <dbReference type="EMBL" id="KAJ8648726.1"/>
    </source>
</evidence>
<keyword evidence="2" id="KW-1185">Reference proteome</keyword>
<evidence type="ECO:0000313" key="2">
    <source>
        <dbReference type="Proteomes" id="UP001234297"/>
    </source>
</evidence>
<protein>
    <submittedName>
        <fullName evidence="1">Uncharacterized protein</fullName>
    </submittedName>
</protein>
<name>A0ACC2MTI5_PERAE</name>
<gene>
    <name evidence="1" type="ORF">MRB53_001749</name>
</gene>
<proteinExistence type="predicted"/>
<reference evidence="1 2" key="1">
    <citation type="journal article" date="2022" name="Hortic Res">
        <title>A haplotype resolved chromosomal level avocado genome allows analysis of novel avocado genes.</title>
        <authorList>
            <person name="Nath O."/>
            <person name="Fletcher S.J."/>
            <person name="Hayward A."/>
            <person name="Shaw L.M."/>
            <person name="Masouleh A.K."/>
            <person name="Furtado A."/>
            <person name="Henry R.J."/>
            <person name="Mitter N."/>
        </authorList>
    </citation>
    <scope>NUCLEOTIDE SEQUENCE [LARGE SCALE GENOMIC DNA]</scope>
    <source>
        <strain evidence="2">cv. Hass</strain>
    </source>
</reference>
<organism evidence="1 2">
    <name type="scientific">Persea americana</name>
    <name type="common">Avocado</name>
    <dbReference type="NCBI Taxonomy" id="3435"/>
    <lineage>
        <taxon>Eukaryota</taxon>
        <taxon>Viridiplantae</taxon>
        <taxon>Streptophyta</taxon>
        <taxon>Embryophyta</taxon>
        <taxon>Tracheophyta</taxon>
        <taxon>Spermatophyta</taxon>
        <taxon>Magnoliopsida</taxon>
        <taxon>Magnoliidae</taxon>
        <taxon>Laurales</taxon>
        <taxon>Lauraceae</taxon>
        <taxon>Persea</taxon>
    </lineage>
</organism>
<dbReference type="EMBL" id="CM056809">
    <property type="protein sequence ID" value="KAJ8648726.1"/>
    <property type="molecule type" value="Genomic_DNA"/>
</dbReference>
<sequence length="248" mass="27377">MAETEVTISSFECLHSLAPLETPAETLQDLLNACLSHVSSSAAMADDSGFEILGALNCSATCACVCSCEPTPQSLPLHGQHNMSPFDLLFKKKRHPLLGRRQGEQGWLEDGARLLKEVISSCDGRGCYPIRMFSAKEIEQAIGQRFHEEAFFVEYEGNHEGRQIIIKVKQAMACMELAVRCKTNNRDERPAMKEVAQQLEQIERGELTLSSSLLRVQQLATVGSSEGVSQIRTQYESESISSEEVSPP</sequence>
<comment type="caution">
    <text evidence="1">The sequence shown here is derived from an EMBL/GenBank/DDBJ whole genome shotgun (WGS) entry which is preliminary data.</text>
</comment>